<feature type="domain" description="Major facilitator superfamily (MFS) profile" evidence="5">
    <location>
        <begin position="10"/>
        <end position="393"/>
    </location>
</feature>
<feature type="transmembrane region" description="Helical" evidence="4">
    <location>
        <begin position="80"/>
        <end position="97"/>
    </location>
</feature>
<feature type="transmembrane region" description="Helical" evidence="4">
    <location>
        <begin position="215"/>
        <end position="233"/>
    </location>
</feature>
<dbReference type="EMBL" id="VLLG01000004">
    <property type="protein sequence ID" value="TWI86841.1"/>
    <property type="molecule type" value="Genomic_DNA"/>
</dbReference>
<feature type="transmembrane region" description="Helical" evidence="4">
    <location>
        <begin position="277"/>
        <end position="296"/>
    </location>
</feature>
<dbReference type="InterPro" id="IPR036259">
    <property type="entry name" value="MFS_trans_sf"/>
</dbReference>
<dbReference type="PROSITE" id="PS50850">
    <property type="entry name" value="MFS"/>
    <property type="match status" value="1"/>
</dbReference>
<feature type="transmembrane region" description="Helical" evidence="4">
    <location>
        <begin position="50"/>
        <end position="68"/>
    </location>
</feature>
<dbReference type="PANTHER" id="PTHR42910">
    <property type="entry name" value="TRANSPORTER SCO4007-RELATED"/>
    <property type="match status" value="1"/>
</dbReference>
<feature type="transmembrane region" description="Helical" evidence="4">
    <location>
        <begin position="103"/>
        <end position="124"/>
    </location>
</feature>
<feature type="transmembrane region" description="Helical" evidence="4">
    <location>
        <begin position="341"/>
        <end position="359"/>
    </location>
</feature>
<keyword evidence="1 4" id="KW-0812">Transmembrane</keyword>
<sequence>MKKNQDSGLTPLLVLLLAATCGLVVANIYYAQPLIDRMGNTFHIPPARLGGIVTATQLGAATGLLLLVPLGDMLDNRRLILLKLFLMTGSLLVIGSARTPFILMAALAVMGMLAAVTQTMVAYAARLADTSSRGRVVGIVTSGIVTGLLLARTVAGAVADFAGWRAVYFISAAAIIVMSLLLFRYLPAAQTRSGAGNYTGLLQSLIRLFVHERILLVRATIAMLIFAAGQALWTPMVLPLTAAPLSLSHTQVGMFGLAGAAGALGAARAGRLADSGYAQWTSGIGLGLMALSWLFTAFLPQSLVSLTAGIILFDLGLQAVHVTNQAMLLQRLPDAGSRVTGGYMLFYSIGSAGGSIAATTTYDHAGWTGVCILGGGIGLLALLFWAATMRSTRQVGLP</sequence>
<dbReference type="Proteomes" id="UP000316778">
    <property type="component" value="Unassembled WGS sequence"/>
</dbReference>
<name>A0A562T002_CHIJA</name>
<dbReference type="PANTHER" id="PTHR42910:SF1">
    <property type="entry name" value="MAJOR FACILITATOR SUPERFAMILY (MFS) PROFILE DOMAIN-CONTAINING PROTEIN"/>
    <property type="match status" value="1"/>
</dbReference>
<dbReference type="CDD" id="cd17324">
    <property type="entry name" value="MFS_NepI_like"/>
    <property type="match status" value="1"/>
</dbReference>
<comment type="caution">
    <text evidence="6">The sequence shown here is derived from an EMBL/GenBank/DDBJ whole genome shotgun (WGS) entry which is preliminary data.</text>
</comment>
<organism evidence="6 7">
    <name type="scientific">Chitinophaga japonensis</name>
    <name type="common">Flexibacter japonensis</name>
    <dbReference type="NCBI Taxonomy" id="104662"/>
    <lineage>
        <taxon>Bacteria</taxon>
        <taxon>Pseudomonadati</taxon>
        <taxon>Bacteroidota</taxon>
        <taxon>Chitinophagia</taxon>
        <taxon>Chitinophagales</taxon>
        <taxon>Chitinophagaceae</taxon>
        <taxon>Chitinophaga</taxon>
    </lineage>
</organism>
<gene>
    <name evidence="6" type="ORF">LX66_4106</name>
</gene>
<dbReference type="InterPro" id="IPR020846">
    <property type="entry name" value="MFS_dom"/>
</dbReference>
<keyword evidence="3 4" id="KW-0472">Membrane</keyword>
<feature type="transmembrane region" description="Helical" evidence="4">
    <location>
        <begin position="12"/>
        <end position="30"/>
    </location>
</feature>
<evidence type="ECO:0000313" key="7">
    <source>
        <dbReference type="Proteomes" id="UP000316778"/>
    </source>
</evidence>
<dbReference type="Pfam" id="PF07690">
    <property type="entry name" value="MFS_1"/>
    <property type="match status" value="1"/>
</dbReference>
<accession>A0A562T002</accession>
<feature type="transmembrane region" description="Helical" evidence="4">
    <location>
        <begin position="253"/>
        <end position="270"/>
    </location>
</feature>
<evidence type="ECO:0000256" key="1">
    <source>
        <dbReference type="ARBA" id="ARBA00022692"/>
    </source>
</evidence>
<evidence type="ECO:0000256" key="4">
    <source>
        <dbReference type="SAM" id="Phobius"/>
    </source>
</evidence>
<evidence type="ECO:0000256" key="2">
    <source>
        <dbReference type="ARBA" id="ARBA00022989"/>
    </source>
</evidence>
<keyword evidence="7" id="KW-1185">Reference proteome</keyword>
<feature type="transmembrane region" description="Helical" evidence="4">
    <location>
        <begin position="365"/>
        <end position="387"/>
    </location>
</feature>
<dbReference type="GO" id="GO:0022857">
    <property type="term" value="F:transmembrane transporter activity"/>
    <property type="evidence" value="ECO:0007669"/>
    <property type="project" value="InterPro"/>
</dbReference>
<dbReference type="SUPFAM" id="SSF103473">
    <property type="entry name" value="MFS general substrate transporter"/>
    <property type="match status" value="1"/>
</dbReference>
<evidence type="ECO:0000313" key="6">
    <source>
        <dbReference type="EMBL" id="TWI86841.1"/>
    </source>
</evidence>
<dbReference type="InterPro" id="IPR011701">
    <property type="entry name" value="MFS"/>
</dbReference>
<keyword evidence="2 4" id="KW-1133">Transmembrane helix</keyword>
<evidence type="ECO:0000256" key="3">
    <source>
        <dbReference type="ARBA" id="ARBA00023136"/>
    </source>
</evidence>
<proteinExistence type="predicted"/>
<dbReference type="RefSeq" id="WP_145716962.1">
    <property type="nucleotide sequence ID" value="NZ_BAAAFY010000004.1"/>
</dbReference>
<feature type="transmembrane region" description="Helical" evidence="4">
    <location>
        <begin position="136"/>
        <end position="159"/>
    </location>
</feature>
<reference evidence="6 7" key="1">
    <citation type="journal article" date="2013" name="Stand. Genomic Sci.">
        <title>Genomic Encyclopedia of Type Strains, Phase I: The one thousand microbial genomes (KMG-I) project.</title>
        <authorList>
            <person name="Kyrpides N.C."/>
            <person name="Woyke T."/>
            <person name="Eisen J.A."/>
            <person name="Garrity G."/>
            <person name="Lilburn T.G."/>
            <person name="Beck B.J."/>
            <person name="Whitman W.B."/>
            <person name="Hugenholtz P."/>
            <person name="Klenk H.P."/>
        </authorList>
    </citation>
    <scope>NUCLEOTIDE SEQUENCE [LARGE SCALE GENOMIC DNA]</scope>
    <source>
        <strain evidence="6 7">DSM 13484</strain>
    </source>
</reference>
<feature type="transmembrane region" description="Helical" evidence="4">
    <location>
        <begin position="302"/>
        <end position="320"/>
    </location>
</feature>
<dbReference type="OrthoDB" id="9815356at2"/>
<dbReference type="AlphaFoldDB" id="A0A562T002"/>
<feature type="transmembrane region" description="Helical" evidence="4">
    <location>
        <begin position="165"/>
        <end position="183"/>
    </location>
</feature>
<protein>
    <submittedName>
        <fullName evidence="6">Putative MFS family arabinose efflux permease</fullName>
    </submittedName>
</protein>
<dbReference type="Gene3D" id="1.20.1250.20">
    <property type="entry name" value="MFS general substrate transporter like domains"/>
    <property type="match status" value="1"/>
</dbReference>
<evidence type="ECO:0000259" key="5">
    <source>
        <dbReference type="PROSITE" id="PS50850"/>
    </source>
</evidence>